<accession>A0ABY6B7E2</accession>
<name>A0ABY6B7E2_9GAMM</name>
<dbReference type="InterPro" id="IPR001434">
    <property type="entry name" value="OmcB-like_DUF11"/>
</dbReference>
<dbReference type="Pfam" id="PF01345">
    <property type="entry name" value="DUF11"/>
    <property type="match status" value="1"/>
</dbReference>
<evidence type="ECO:0000313" key="3">
    <source>
        <dbReference type="Proteomes" id="UP001064632"/>
    </source>
</evidence>
<feature type="domain" description="DUF11" evidence="1">
    <location>
        <begin position="438"/>
        <end position="561"/>
    </location>
</feature>
<sequence>MKKTRNARRTAAGATPRVARQQARLRFNPFRYAMLSAALVIAGIAPAVALDVPGAPVASGQMIHPDAAGKQTRPTVATDADGDTVSVWFEKPTTGRLLIQARLWDSAGLPRSAPITVNSTFVYGDQFPVVASDANGAFVVAWNTVGAWDSWSHIYLRRFDRNGVPLGPDERVDGPLSRDAGSVAVAMNASGAYAVVWQHYPGTGKPEIRLRRYAASGTPLDAEQLVATSTDSTFAAPQVAMDDAGNATVVWRDDLNDGAQGDVYLRRFTATGGSNPAIRLNYWNSGDQRDPQIAIDGAGNAVVLWYSSVYRNRPTIEGQAVDPNGNRVGWGFTAATTLSYPQEGPSKPAIAMARGTGEFVASWLRRDGDIYARRFAPDTTPRAEEVRVSDPLRDSHYPRLAADADGDFAVVWQDDPFAGSSTDLNSWMRRYAGNRSTDLRLNLTDVVDPVPAGEAVRYRVEVTNQSLPSPVAGVGVATGLIAAFAPPAGSSVIATVGTDWSCVTTTDVRCSYRQPLAPGFTAPALELTVTPPAGGGSLSATAVVSGNQYDAVSSNNGDSETTVLQ</sequence>
<proteinExistence type="predicted"/>
<evidence type="ECO:0000313" key="2">
    <source>
        <dbReference type="EMBL" id="UXI65804.1"/>
    </source>
</evidence>
<keyword evidence="3" id="KW-1185">Reference proteome</keyword>
<evidence type="ECO:0000259" key="1">
    <source>
        <dbReference type="Pfam" id="PF01345"/>
    </source>
</evidence>
<protein>
    <submittedName>
        <fullName evidence="2">DUF11 domain-containing protein</fullName>
    </submittedName>
</protein>
<gene>
    <name evidence="2" type="ORF">N4264_13625</name>
</gene>
<dbReference type="RefSeq" id="WP_261692800.1">
    <property type="nucleotide sequence ID" value="NZ_CP104694.1"/>
</dbReference>
<organism evidence="2 3">
    <name type="scientific">Tahibacter amnicola</name>
    <dbReference type="NCBI Taxonomy" id="2976241"/>
    <lineage>
        <taxon>Bacteria</taxon>
        <taxon>Pseudomonadati</taxon>
        <taxon>Pseudomonadota</taxon>
        <taxon>Gammaproteobacteria</taxon>
        <taxon>Lysobacterales</taxon>
        <taxon>Rhodanobacteraceae</taxon>
        <taxon>Tahibacter</taxon>
    </lineage>
</organism>
<dbReference type="EMBL" id="CP104694">
    <property type="protein sequence ID" value="UXI65804.1"/>
    <property type="molecule type" value="Genomic_DNA"/>
</dbReference>
<reference evidence="2" key="1">
    <citation type="submission" date="2022-09" db="EMBL/GenBank/DDBJ databases">
        <title>Tahibacter sp. nov., isolated from a fresh water.</title>
        <authorList>
            <person name="Baek J.H."/>
            <person name="Lee J.K."/>
            <person name="Kim J.M."/>
            <person name="Jeon C.O."/>
        </authorList>
    </citation>
    <scope>NUCLEOTIDE SEQUENCE</scope>
    <source>
        <strain evidence="2">W38</strain>
    </source>
</reference>
<dbReference type="Proteomes" id="UP001064632">
    <property type="component" value="Chromosome"/>
</dbReference>